<name>A0A380T9C0_9ZZZZ</name>
<gene>
    <name evidence="1" type="ORF">DF3PB_1460002</name>
</gene>
<sequence>MLLAFAAGSAVIARLTSGAGATKQKGRLGGRPEVVLLREGRTPDEMSIRRHYRALPAGDK</sequence>
<dbReference type="EMBL" id="UIDG01000053">
    <property type="protein sequence ID" value="SUS04771.1"/>
    <property type="molecule type" value="Genomic_DNA"/>
</dbReference>
<evidence type="ECO:0000313" key="1">
    <source>
        <dbReference type="EMBL" id="SUS04771.1"/>
    </source>
</evidence>
<organism evidence="1">
    <name type="scientific">metagenome</name>
    <dbReference type="NCBI Taxonomy" id="256318"/>
    <lineage>
        <taxon>unclassified sequences</taxon>
        <taxon>metagenomes</taxon>
    </lineage>
</organism>
<accession>A0A380T9C0</accession>
<proteinExistence type="predicted"/>
<protein>
    <submittedName>
        <fullName evidence="1">Uncharacterized protein</fullName>
    </submittedName>
</protein>
<reference evidence="1" key="1">
    <citation type="submission" date="2018-07" db="EMBL/GenBank/DDBJ databases">
        <authorList>
            <person name="Quirk P.G."/>
            <person name="Krulwich T.A."/>
        </authorList>
    </citation>
    <scope>NUCLEOTIDE SEQUENCE</scope>
</reference>
<dbReference type="AlphaFoldDB" id="A0A380T9C0"/>